<sequence>MSELRIRLHQADTDPAFKQRVRASADTQAGSVGGDEFRLPLPGAGDFTVTVEVLAPDRSTVVELITQGFTITAAGALVAAFAATNGAVLWTHRLHPRLTGGLAPDAGGVVRLRLDLTFVDMTSVVASQPGSFEEYNRPHLADPRNPGRDDPHHGCLCYAFELTRAPTPKTWFMLVPPKVSTQPANPFNPAPKHAAVPDIDALTARKFDVLTFFRPSTGTTYSRVEQTPVSGRIGRYFVDPPVFAPFFATPNPPFWHSFPAIGLQEQLARSGKRVLSVFPWPSQGNYGPAGTSQLPKLLESLVLAAYSRGIIGTANQLGVSVGRLGIAGFSLGGGTAIRAWLDPTVRGRCSELYLFDANDIDTLVRDPRTVRDWLDRDHTRVIRMTGALHLRQALALATAVDAGWPDKLAKADQDPAKNPPPRVWCRPGEVAFFTGRTPGSIYGWAFQVPPDPAHPRDRSTYPATPPGLAVTPASSPLTSRSGIVFTDAGTASTVTVALADTPAKTVPMNGVSAVEVSGFAAFSLRDSQGAVHTIGELRKFADAASRLLVLPTNVRHQWAICGGQGDPSRGDGFEGYFFLCLRDSGFAT</sequence>
<dbReference type="Proteomes" id="UP000503540">
    <property type="component" value="Chromosome"/>
</dbReference>
<dbReference type="KEGG" id="nah:F5544_16520"/>
<accession>A0A6G9YDV2</accession>
<dbReference type="InterPro" id="IPR029058">
    <property type="entry name" value="AB_hydrolase_fold"/>
</dbReference>
<keyword evidence="2" id="KW-1185">Reference proteome</keyword>
<proteinExistence type="predicted"/>
<dbReference type="RefSeq" id="WP_167474036.1">
    <property type="nucleotide sequence ID" value="NZ_CP046172.1"/>
</dbReference>
<name>A0A6G9YDV2_9NOCA</name>
<gene>
    <name evidence="1" type="ORF">F5544_16520</name>
</gene>
<evidence type="ECO:0000313" key="1">
    <source>
        <dbReference type="EMBL" id="QIS11183.1"/>
    </source>
</evidence>
<dbReference type="SUPFAM" id="SSF53474">
    <property type="entry name" value="alpha/beta-Hydrolases"/>
    <property type="match status" value="1"/>
</dbReference>
<reference evidence="1 2" key="1">
    <citation type="journal article" date="2019" name="ACS Chem. Biol.">
        <title>Identification and Mobilization of a Cryptic Antibiotic Biosynthesis Gene Locus from a Human-Pathogenic Nocardia Isolate.</title>
        <authorList>
            <person name="Herisse M."/>
            <person name="Ishida K."/>
            <person name="Porter J.L."/>
            <person name="Howden B."/>
            <person name="Hertweck C."/>
            <person name="Stinear T.P."/>
            <person name="Pidot S.J."/>
        </authorList>
    </citation>
    <scope>NUCLEOTIDE SEQUENCE [LARGE SCALE GENOMIC DNA]</scope>
    <source>
        <strain evidence="1 2">AUSMDU00012717</strain>
    </source>
</reference>
<evidence type="ECO:0000313" key="2">
    <source>
        <dbReference type="Proteomes" id="UP000503540"/>
    </source>
</evidence>
<dbReference type="AlphaFoldDB" id="A0A6G9YDV2"/>
<dbReference type="EMBL" id="CP046172">
    <property type="protein sequence ID" value="QIS11183.1"/>
    <property type="molecule type" value="Genomic_DNA"/>
</dbReference>
<organism evidence="1 2">
    <name type="scientific">Nocardia arthritidis</name>
    <dbReference type="NCBI Taxonomy" id="228602"/>
    <lineage>
        <taxon>Bacteria</taxon>
        <taxon>Bacillati</taxon>
        <taxon>Actinomycetota</taxon>
        <taxon>Actinomycetes</taxon>
        <taxon>Mycobacteriales</taxon>
        <taxon>Nocardiaceae</taxon>
        <taxon>Nocardia</taxon>
    </lineage>
</organism>
<protein>
    <submittedName>
        <fullName evidence="1">Uncharacterized protein</fullName>
    </submittedName>
</protein>